<dbReference type="PROSITE" id="PS00571">
    <property type="entry name" value="AMIDASES"/>
    <property type="match status" value="1"/>
</dbReference>
<feature type="active site" description="Acyl-ester intermediate" evidence="8">
    <location>
        <position position="169"/>
    </location>
</feature>
<evidence type="ECO:0000256" key="4">
    <source>
        <dbReference type="ARBA" id="ARBA00022840"/>
    </source>
</evidence>
<dbReference type="Proteomes" id="UP000050909">
    <property type="component" value="Unassembled WGS sequence"/>
</dbReference>
<name>A0A0R1GS89_9LACO</name>
<dbReference type="PATRIC" id="fig|1423722.3.peg.1616"/>
<feature type="active site" description="Charge relay system" evidence="8">
    <location>
        <position position="70"/>
    </location>
</feature>
<keyword evidence="3 8" id="KW-0547">Nucleotide-binding</keyword>
<comment type="catalytic activity">
    <reaction evidence="7 8">
        <text>L-glutamyl-tRNA(Gln) + L-glutamine + ATP + H2O = L-glutaminyl-tRNA(Gln) + L-glutamate + ADP + phosphate + H(+)</text>
        <dbReference type="Rhea" id="RHEA:17521"/>
        <dbReference type="Rhea" id="RHEA-COMP:9681"/>
        <dbReference type="Rhea" id="RHEA-COMP:9684"/>
        <dbReference type="ChEBI" id="CHEBI:15377"/>
        <dbReference type="ChEBI" id="CHEBI:15378"/>
        <dbReference type="ChEBI" id="CHEBI:29985"/>
        <dbReference type="ChEBI" id="CHEBI:30616"/>
        <dbReference type="ChEBI" id="CHEBI:43474"/>
        <dbReference type="ChEBI" id="CHEBI:58359"/>
        <dbReference type="ChEBI" id="CHEBI:78520"/>
        <dbReference type="ChEBI" id="CHEBI:78521"/>
        <dbReference type="ChEBI" id="CHEBI:456216"/>
        <dbReference type="EC" id="6.3.5.7"/>
    </reaction>
</comment>
<dbReference type="GO" id="GO:0030956">
    <property type="term" value="C:glutamyl-tRNA(Gln) amidotransferase complex"/>
    <property type="evidence" value="ECO:0007669"/>
    <property type="project" value="InterPro"/>
</dbReference>
<feature type="active site" description="Charge relay system" evidence="8">
    <location>
        <position position="145"/>
    </location>
</feature>
<dbReference type="InterPro" id="IPR036928">
    <property type="entry name" value="AS_sf"/>
</dbReference>
<comment type="function">
    <text evidence="6 8">Allows the formation of correctly charged Gln-tRNA(Gln) through the transamidation of misacylated Glu-tRNA(Gln) in organisms which lack glutaminyl-tRNA synthetase. The reaction takes place in the presence of glutamine and ATP through an activated gamma-phospho-Glu-tRNA(Gln).</text>
</comment>
<evidence type="ECO:0000313" key="11">
    <source>
        <dbReference type="EMBL" id="KRK36923.1"/>
    </source>
</evidence>
<evidence type="ECO:0000256" key="2">
    <source>
        <dbReference type="ARBA" id="ARBA00022598"/>
    </source>
</evidence>
<dbReference type="Pfam" id="PF01425">
    <property type="entry name" value="Amidase"/>
    <property type="match status" value="1"/>
</dbReference>
<evidence type="ECO:0000259" key="10">
    <source>
        <dbReference type="Pfam" id="PF01425"/>
    </source>
</evidence>
<evidence type="ECO:0000313" key="12">
    <source>
        <dbReference type="Proteomes" id="UP000050909"/>
    </source>
</evidence>
<gene>
    <name evidence="8" type="primary">gatA</name>
    <name evidence="11" type="ORF">FC62_GL001583</name>
</gene>
<dbReference type="Gene3D" id="3.90.1300.10">
    <property type="entry name" value="Amidase signature (AS) domain"/>
    <property type="match status" value="1"/>
</dbReference>
<dbReference type="EMBL" id="AZCV01000009">
    <property type="protein sequence ID" value="KRK36923.1"/>
    <property type="molecule type" value="Genomic_DNA"/>
</dbReference>
<dbReference type="InterPro" id="IPR004412">
    <property type="entry name" value="GatA"/>
</dbReference>
<dbReference type="NCBIfam" id="TIGR00132">
    <property type="entry name" value="gatA"/>
    <property type="match status" value="1"/>
</dbReference>
<proteinExistence type="inferred from homology"/>
<protein>
    <recommendedName>
        <fullName evidence="8">Glutamyl-tRNA(Gln) amidotransferase subunit A</fullName>
        <shortName evidence="8">Glu-ADT subunit A</shortName>
        <ecNumber evidence="8">6.3.5.7</ecNumber>
    </recommendedName>
</protein>
<comment type="subunit">
    <text evidence="8">Heterotrimer of A, B and C subunits.</text>
</comment>
<sequence length="479" mass="51315">MNFLNENIDSLNQKLKSGELDAKTLTADTLKAIEEKETALNAFVTVAEDAVPAEQLDLNNVLAGIPIAIKDNIITEGLRTTASSHILDNFVPVYESTVVQKLKEAQMTIIGKTNLDEFAMGGSTETSYFGTSKNPWDLTKIPGGSSGGSAAAVAGGEVVAALGSDTGGSIRQPASYTGIFGIKPTYGRVSRWGLIAFASSLDQIGVMTKRVKDAAQVLNVIAGPDDKDATTSQTKVPDYTQYLGQDIKGLRVAVPAEYMAEGINADVKAVVQSTIDMLAQNGAIIDTVNLPHTKYVLPTYYIIASSEASSNLQRFDGIRYGFRAPDVKSLEDVFVKTRSEGFGDEVKRRIMLGTFALSAGYYDAYFKKASQVRTMIKQDFDKIFAEHDVIVGPTAPTTAFGIGQQVSDPLTMYANDILTISANLAGIPAASVPAGLSEGMPVGLQVMANRFDEGSIFKVASFVEQQNKFYANKPTGMED</sequence>
<dbReference type="SUPFAM" id="SSF75304">
    <property type="entry name" value="Amidase signature (AS) enzymes"/>
    <property type="match status" value="1"/>
</dbReference>
<dbReference type="AlphaFoldDB" id="A0A0R1GS89"/>
<dbReference type="RefSeq" id="WP_056946864.1">
    <property type="nucleotide sequence ID" value="NZ_AZCV01000009.1"/>
</dbReference>
<evidence type="ECO:0000256" key="6">
    <source>
        <dbReference type="ARBA" id="ARBA00025295"/>
    </source>
</evidence>
<keyword evidence="2 8" id="KW-0436">Ligase</keyword>
<dbReference type="InterPro" id="IPR023631">
    <property type="entry name" value="Amidase_dom"/>
</dbReference>
<dbReference type="PANTHER" id="PTHR11895:SF151">
    <property type="entry name" value="GLUTAMYL-TRNA(GLN) AMIDOTRANSFERASE SUBUNIT A"/>
    <property type="match status" value="1"/>
</dbReference>
<dbReference type="GO" id="GO:0050567">
    <property type="term" value="F:glutaminyl-tRNA synthase (glutamine-hydrolyzing) activity"/>
    <property type="evidence" value="ECO:0007669"/>
    <property type="project" value="UniProtKB-UniRule"/>
</dbReference>
<comment type="similarity">
    <text evidence="1 8">Belongs to the amidase family. GatA subfamily.</text>
</comment>
<evidence type="ECO:0000256" key="3">
    <source>
        <dbReference type="ARBA" id="ARBA00022741"/>
    </source>
</evidence>
<comment type="caution">
    <text evidence="11">The sequence shown here is derived from an EMBL/GenBank/DDBJ whole genome shotgun (WGS) entry which is preliminary data.</text>
</comment>
<dbReference type="GO" id="GO:0005524">
    <property type="term" value="F:ATP binding"/>
    <property type="evidence" value="ECO:0007669"/>
    <property type="project" value="UniProtKB-KW"/>
</dbReference>
<evidence type="ECO:0000256" key="9">
    <source>
        <dbReference type="SAM" id="Coils"/>
    </source>
</evidence>
<evidence type="ECO:0000256" key="5">
    <source>
        <dbReference type="ARBA" id="ARBA00022917"/>
    </source>
</evidence>
<feature type="coiled-coil region" evidence="9">
    <location>
        <begin position="1"/>
        <end position="28"/>
    </location>
</feature>
<reference evidence="11 12" key="1">
    <citation type="journal article" date="2015" name="Genome Announc.">
        <title>Expanding the biotechnology potential of lactobacilli through comparative genomics of 213 strains and associated genera.</title>
        <authorList>
            <person name="Sun Z."/>
            <person name="Harris H.M."/>
            <person name="McCann A."/>
            <person name="Guo C."/>
            <person name="Argimon S."/>
            <person name="Zhang W."/>
            <person name="Yang X."/>
            <person name="Jeffery I.B."/>
            <person name="Cooney J.C."/>
            <person name="Kagawa T.F."/>
            <person name="Liu W."/>
            <person name="Song Y."/>
            <person name="Salvetti E."/>
            <person name="Wrobel A."/>
            <person name="Rasinkangas P."/>
            <person name="Parkhill J."/>
            <person name="Rea M.C."/>
            <person name="O'Sullivan O."/>
            <person name="Ritari J."/>
            <person name="Douillard F.P."/>
            <person name="Paul Ross R."/>
            <person name="Yang R."/>
            <person name="Briner A.E."/>
            <person name="Felis G.E."/>
            <person name="de Vos W.M."/>
            <person name="Barrangou R."/>
            <person name="Klaenhammer T.R."/>
            <person name="Caufield P.W."/>
            <person name="Cui Y."/>
            <person name="Zhang H."/>
            <person name="O'Toole P.W."/>
        </authorList>
    </citation>
    <scope>NUCLEOTIDE SEQUENCE [LARGE SCALE GENOMIC DNA]</scope>
    <source>
        <strain evidence="11 12">DSM 20534</strain>
    </source>
</reference>
<dbReference type="PANTHER" id="PTHR11895">
    <property type="entry name" value="TRANSAMIDASE"/>
    <property type="match status" value="1"/>
</dbReference>
<keyword evidence="12" id="KW-1185">Reference proteome</keyword>
<keyword evidence="4 8" id="KW-0067">ATP-binding</keyword>
<evidence type="ECO:0000256" key="7">
    <source>
        <dbReference type="ARBA" id="ARBA00047407"/>
    </source>
</evidence>
<dbReference type="GO" id="GO:0006412">
    <property type="term" value="P:translation"/>
    <property type="evidence" value="ECO:0007669"/>
    <property type="project" value="UniProtKB-UniRule"/>
</dbReference>
<keyword evidence="11" id="KW-0808">Transferase</keyword>
<dbReference type="GO" id="GO:0016740">
    <property type="term" value="F:transferase activity"/>
    <property type="evidence" value="ECO:0007669"/>
    <property type="project" value="UniProtKB-KW"/>
</dbReference>
<organism evidence="11 12">
    <name type="scientific">Amylolactobacillus amylotrophicus DSM 20534</name>
    <dbReference type="NCBI Taxonomy" id="1423722"/>
    <lineage>
        <taxon>Bacteria</taxon>
        <taxon>Bacillati</taxon>
        <taxon>Bacillota</taxon>
        <taxon>Bacilli</taxon>
        <taxon>Lactobacillales</taxon>
        <taxon>Lactobacillaceae</taxon>
        <taxon>Amylolactobacillus</taxon>
    </lineage>
</organism>
<evidence type="ECO:0000256" key="1">
    <source>
        <dbReference type="ARBA" id="ARBA00008069"/>
    </source>
</evidence>
<dbReference type="InterPro" id="IPR020556">
    <property type="entry name" value="Amidase_CS"/>
</dbReference>
<accession>A0A0R1GS89</accession>
<keyword evidence="9" id="KW-0175">Coiled coil</keyword>
<dbReference type="HAMAP" id="MF_00120">
    <property type="entry name" value="GatA"/>
    <property type="match status" value="1"/>
</dbReference>
<dbReference type="EC" id="6.3.5.7" evidence="8"/>
<keyword evidence="5 8" id="KW-0648">Protein biosynthesis</keyword>
<feature type="domain" description="Amidase" evidence="10">
    <location>
        <begin position="25"/>
        <end position="455"/>
    </location>
</feature>
<dbReference type="InterPro" id="IPR000120">
    <property type="entry name" value="Amidase"/>
</dbReference>
<evidence type="ECO:0000256" key="8">
    <source>
        <dbReference type="HAMAP-Rule" id="MF_00120"/>
    </source>
</evidence>